<feature type="domain" description="Transcription factor IIIC putative zinc-finger" evidence="4">
    <location>
        <begin position="664"/>
        <end position="717"/>
    </location>
</feature>
<dbReference type="InterPro" id="IPR024764">
    <property type="entry name" value="TFIIIC_Znf"/>
</dbReference>
<evidence type="ECO:0000256" key="1">
    <source>
        <dbReference type="PROSITE-ProRule" id="PRU00221"/>
    </source>
</evidence>
<sequence length="740" mass="81868">MVAGGTTKSDKSEANESRLQFTPSASSFSSEHLPGAPILPDCVRWSADCKLACVTDESVMISTFLNKDLSRYLLHPPFLTRYFLPLPTKDKDFLIPPPPENVDSASGSMTYRILHEMTRSNSSNPREISLAKGDAGMTFAAAVWGPRGSAPRSSCAILTLTSNSHIVLYHPSVLDFNWKEVAVLSKSLKKYVSGNDWSHLEASQDPFFATPPSLKKQKTQDDQACSPQSVTFVNQSDLISVTSVAWSSASYDVDTSTTSSLLAFCGRTITTVWRYHHDNHRMEEDPIAMAHTGPHGWPTCSTWMHMETSDLALGTSSGNVLLLSLQGSELSIQRVLTTPHFQPVYSLQYTLHDISVASGTHISIWNTSSEELDKEPRFWQAHNSNITCLELNHMDDTIFSSSTDGCVKCWNKSGVEVTMKNLPRNNYPIFGLSMSPNCIQLAVGYVCPPAAKPSRITQADTTYARLSSGLECFAAPNAPNAKSLAVSVESQSSLDSIGDILAYCHLENSAFQAKQSEMSLLHVDPLPESKPLYAEFCAILESKYAALQSQEQWNMPLYLQVAYQVCTNVAASSNFEILSRLRQLIICYWCENTLEQILDQDNHKDTALSALLMADYLLLSASTNPTKWRLTKLSERLVEHAYQKFGNSEDMARLKSNQQLPPAREQCGLCSSPVPLTDKIMEPTCKNGHALERCFMTLRVIDAAGVVWKCMVCEALANVTANTNQLVCRLCGCFCQKIEY</sequence>
<dbReference type="InterPro" id="IPR036322">
    <property type="entry name" value="WD40_repeat_dom_sf"/>
</dbReference>
<feature type="domain" description="Transcription factor IIIC 90kDa subunit N-terminal" evidence="3">
    <location>
        <begin position="45"/>
        <end position="276"/>
    </location>
</feature>
<dbReference type="GO" id="GO:0006384">
    <property type="term" value="P:transcription initiation at RNA polymerase III promoter"/>
    <property type="evidence" value="ECO:0007669"/>
    <property type="project" value="InterPro"/>
</dbReference>
<dbReference type="Gene3D" id="2.130.10.10">
    <property type="entry name" value="YVTN repeat-like/Quinoprotein amine dehydrogenase"/>
    <property type="match status" value="1"/>
</dbReference>
<protein>
    <submittedName>
        <fullName evidence="5">Uncharacterized protein</fullName>
    </submittedName>
</protein>
<dbReference type="EMBL" id="VJMJ01000088">
    <property type="protein sequence ID" value="KAF0736737.1"/>
    <property type="molecule type" value="Genomic_DNA"/>
</dbReference>
<dbReference type="SMART" id="SM00320">
    <property type="entry name" value="WD40"/>
    <property type="match status" value="2"/>
</dbReference>
<name>A0A6G0X9G8_9STRA</name>
<evidence type="ECO:0000313" key="6">
    <source>
        <dbReference type="Proteomes" id="UP000481153"/>
    </source>
</evidence>
<dbReference type="PROSITE" id="PS50082">
    <property type="entry name" value="WD_REPEATS_2"/>
    <property type="match status" value="1"/>
</dbReference>
<evidence type="ECO:0000259" key="4">
    <source>
        <dbReference type="Pfam" id="PF12660"/>
    </source>
</evidence>
<dbReference type="InterPro" id="IPR044230">
    <property type="entry name" value="GTF3C4"/>
</dbReference>
<dbReference type="PANTHER" id="PTHR15496">
    <property type="entry name" value="GENERAL TRANSCRIPTION FACTOR 3C POLYPEPTIDE 4 FAMILY"/>
    <property type="match status" value="1"/>
</dbReference>
<comment type="caution">
    <text evidence="5">The sequence shown here is derived from an EMBL/GenBank/DDBJ whole genome shotgun (WGS) entry which is preliminary data.</text>
</comment>
<dbReference type="Pfam" id="PF12660">
    <property type="entry name" value="zf-TFIIIC"/>
    <property type="match status" value="1"/>
</dbReference>
<gene>
    <name evidence="5" type="ORF">Ae201684_007183</name>
</gene>
<feature type="repeat" description="WD" evidence="1">
    <location>
        <begin position="379"/>
        <end position="411"/>
    </location>
</feature>
<dbReference type="Pfam" id="PF12657">
    <property type="entry name" value="TFIIIC_delta"/>
    <property type="match status" value="1"/>
</dbReference>
<dbReference type="AlphaFoldDB" id="A0A6G0X9G8"/>
<proteinExistence type="predicted"/>
<dbReference type="PANTHER" id="PTHR15496:SF2">
    <property type="entry name" value="GENERAL TRANSCRIPTION FACTOR 3C POLYPEPTIDE 4"/>
    <property type="match status" value="1"/>
</dbReference>
<keyword evidence="6" id="KW-1185">Reference proteome</keyword>
<feature type="region of interest" description="Disordered" evidence="2">
    <location>
        <begin position="1"/>
        <end position="32"/>
    </location>
</feature>
<dbReference type="GO" id="GO:0000127">
    <property type="term" value="C:transcription factor TFIIIC complex"/>
    <property type="evidence" value="ECO:0007669"/>
    <property type="project" value="InterPro"/>
</dbReference>
<evidence type="ECO:0000259" key="3">
    <source>
        <dbReference type="Pfam" id="PF12657"/>
    </source>
</evidence>
<feature type="compositionally biased region" description="Polar residues" evidence="2">
    <location>
        <begin position="17"/>
        <end position="30"/>
    </location>
</feature>
<organism evidence="5 6">
    <name type="scientific">Aphanomyces euteiches</name>
    <dbReference type="NCBI Taxonomy" id="100861"/>
    <lineage>
        <taxon>Eukaryota</taxon>
        <taxon>Sar</taxon>
        <taxon>Stramenopiles</taxon>
        <taxon>Oomycota</taxon>
        <taxon>Saprolegniomycetes</taxon>
        <taxon>Saprolegniales</taxon>
        <taxon>Verrucalvaceae</taxon>
        <taxon>Aphanomyces</taxon>
    </lineage>
</organism>
<keyword evidence="1" id="KW-0853">WD repeat</keyword>
<dbReference type="GO" id="GO:0004402">
    <property type="term" value="F:histone acetyltransferase activity"/>
    <property type="evidence" value="ECO:0007669"/>
    <property type="project" value="InterPro"/>
</dbReference>
<accession>A0A6G0X9G8</accession>
<dbReference type="InterPro" id="IPR015943">
    <property type="entry name" value="WD40/YVTN_repeat-like_dom_sf"/>
</dbReference>
<dbReference type="SUPFAM" id="SSF50978">
    <property type="entry name" value="WD40 repeat-like"/>
    <property type="match status" value="1"/>
</dbReference>
<reference evidence="5 6" key="1">
    <citation type="submission" date="2019-07" db="EMBL/GenBank/DDBJ databases">
        <title>Genomics analysis of Aphanomyces spp. identifies a new class of oomycete effector associated with host adaptation.</title>
        <authorList>
            <person name="Gaulin E."/>
        </authorList>
    </citation>
    <scope>NUCLEOTIDE SEQUENCE [LARGE SCALE GENOMIC DNA]</scope>
    <source>
        <strain evidence="5 6">ATCC 201684</strain>
    </source>
</reference>
<evidence type="ECO:0000256" key="2">
    <source>
        <dbReference type="SAM" id="MobiDB-lite"/>
    </source>
</evidence>
<dbReference type="InterPro" id="IPR024761">
    <property type="entry name" value="TFIIIC_delta_N"/>
</dbReference>
<dbReference type="InterPro" id="IPR001680">
    <property type="entry name" value="WD40_rpt"/>
</dbReference>
<evidence type="ECO:0000313" key="5">
    <source>
        <dbReference type="EMBL" id="KAF0736737.1"/>
    </source>
</evidence>
<dbReference type="Proteomes" id="UP000481153">
    <property type="component" value="Unassembled WGS sequence"/>
</dbReference>
<dbReference type="VEuPathDB" id="FungiDB:AeMF1_010826"/>